<dbReference type="InterPro" id="IPR020546">
    <property type="entry name" value="ATP_synth_F1_dsu/esu_N"/>
</dbReference>
<evidence type="ECO:0000256" key="3">
    <source>
        <dbReference type="ARBA" id="ARBA00022448"/>
    </source>
</evidence>
<evidence type="ECO:0000256" key="4">
    <source>
        <dbReference type="ARBA" id="ARBA00023065"/>
    </source>
</evidence>
<dbReference type="Proteomes" id="UP001596302">
    <property type="component" value="Unassembled WGS sequence"/>
</dbReference>
<keyword evidence="5 8" id="KW-0472">Membrane</keyword>
<keyword evidence="6 8" id="KW-0139">CF(1)</keyword>
<evidence type="ECO:0000256" key="9">
    <source>
        <dbReference type="RuleBase" id="RU003656"/>
    </source>
</evidence>
<dbReference type="PANTHER" id="PTHR13822">
    <property type="entry name" value="ATP SYNTHASE DELTA/EPSILON CHAIN"/>
    <property type="match status" value="1"/>
</dbReference>
<evidence type="ECO:0000256" key="6">
    <source>
        <dbReference type="ARBA" id="ARBA00023196"/>
    </source>
</evidence>
<keyword evidence="12" id="KW-1185">Reference proteome</keyword>
<dbReference type="Gene3D" id="2.60.15.10">
    <property type="entry name" value="F0F1 ATP synthase delta/epsilon subunit, N-terminal"/>
    <property type="match status" value="1"/>
</dbReference>
<evidence type="ECO:0000313" key="11">
    <source>
        <dbReference type="EMBL" id="MFC5996590.1"/>
    </source>
</evidence>
<evidence type="ECO:0000256" key="2">
    <source>
        <dbReference type="ARBA" id="ARBA00005712"/>
    </source>
</evidence>
<proteinExistence type="inferred from homology"/>
<gene>
    <name evidence="8" type="primary">atpC</name>
    <name evidence="11" type="ORF">ACFQE5_20495</name>
</gene>
<keyword evidence="7 8" id="KW-0066">ATP synthesis</keyword>
<dbReference type="Pfam" id="PF02823">
    <property type="entry name" value="ATP-synt_DE_N"/>
    <property type="match status" value="1"/>
</dbReference>
<reference evidence="12" key="1">
    <citation type="journal article" date="2019" name="Int. J. Syst. Evol. Microbiol.">
        <title>The Global Catalogue of Microorganisms (GCM) 10K type strain sequencing project: providing services to taxonomists for standard genome sequencing and annotation.</title>
        <authorList>
            <consortium name="The Broad Institute Genomics Platform"/>
            <consortium name="The Broad Institute Genome Sequencing Center for Infectious Disease"/>
            <person name="Wu L."/>
            <person name="Ma J."/>
        </authorList>
    </citation>
    <scope>NUCLEOTIDE SEQUENCE [LARGE SCALE GENOMIC DNA]</scope>
    <source>
        <strain evidence="12">CCM 8391</strain>
    </source>
</reference>
<dbReference type="RefSeq" id="WP_379587341.1">
    <property type="nucleotide sequence ID" value="NZ_JBHSQW010000044.1"/>
</dbReference>
<comment type="subunit">
    <text evidence="8 9">F-type ATPases have 2 components, CF(1) - the catalytic core - and CF(0) - the membrane proton channel. CF(1) has five subunits: alpha(3), beta(3), gamma(1), delta(1), epsilon(1). CF(0) has three main subunits: a, b and c.</text>
</comment>
<evidence type="ECO:0000313" key="12">
    <source>
        <dbReference type="Proteomes" id="UP001596302"/>
    </source>
</evidence>
<name>A0ABW1J8A3_9PSEU</name>
<accession>A0ABW1J8A3</accession>
<comment type="function">
    <text evidence="8">Produces ATP from ADP in the presence of a proton gradient across the membrane.</text>
</comment>
<keyword evidence="8" id="KW-1003">Cell membrane</keyword>
<evidence type="ECO:0000256" key="7">
    <source>
        <dbReference type="ARBA" id="ARBA00023310"/>
    </source>
</evidence>
<comment type="caution">
    <text evidence="11">The sequence shown here is derived from an EMBL/GenBank/DDBJ whole genome shotgun (WGS) entry which is preliminary data.</text>
</comment>
<keyword evidence="8" id="KW-0375">Hydrogen ion transport</keyword>
<organism evidence="11 12">
    <name type="scientific">Pseudonocardia hispaniensis</name>
    <dbReference type="NCBI Taxonomy" id="904933"/>
    <lineage>
        <taxon>Bacteria</taxon>
        <taxon>Bacillati</taxon>
        <taxon>Actinomycetota</taxon>
        <taxon>Actinomycetes</taxon>
        <taxon>Pseudonocardiales</taxon>
        <taxon>Pseudonocardiaceae</taxon>
        <taxon>Pseudonocardia</taxon>
    </lineage>
</organism>
<dbReference type="NCBIfam" id="NF009977">
    <property type="entry name" value="PRK13442.1"/>
    <property type="match status" value="1"/>
</dbReference>
<dbReference type="EMBL" id="JBHSQW010000044">
    <property type="protein sequence ID" value="MFC5996590.1"/>
    <property type="molecule type" value="Genomic_DNA"/>
</dbReference>
<feature type="domain" description="ATP synthase F1 complex delta/epsilon subunit N-terminal" evidence="10">
    <location>
        <begin position="5"/>
        <end position="84"/>
    </location>
</feature>
<evidence type="ECO:0000259" key="10">
    <source>
        <dbReference type="Pfam" id="PF02823"/>
    </source>
</evidence>
<dbReference type="NCBIfam" id="NF001852">
    <property type="entry name" value="PRK00571.2-5"/>
    <property type="match status" value="1"/>
</dbReference>
<dbReference type="SUPFAM" id="SSF51344">
    <property type="entry name" value="Epsilon subunit of F1F0-ATP synthase N-terminal domain"/>
    <property type="match status" value="1"/>
</dbReference>
<dbReference type="CDD" id="cd12152">
    <property type="entry name" value="F1-ATPase_delta"/>
    <property type="match status" value="1"/>
</dbReference>
<comment type="subcellular location">
    <subcellularLocation>
        <location evidence="1 8">Cell membrane</location>
        <topology evidence="1 8">Peripheral membrane protein</topology>
    </subcellularLocation>
</comment>
<dbReference type="InterPro" id="IPR001469">
    <property type="entry name" value="ATP_synth_F1_dsu/esu"/>
</dbReference>
<keyword evidence="3 8" id="KW-0813">Transport</keyword>
<dbReference type="NCBIfam" id="TIGR01216">
    <property type="entry name" value="ATP_synt_epsi"/>
    <property type="match status" value="1"/>
</dbReference>
<dbReference type="PANTHER" id="PTHR13822:SF10">
    <property type="entry name" value="ATP SYNTHASE EPSILON CHAIN, CHLOROPLASTIC"/>
    <property type="match status" value="1"/>
</dbReference>
<dbReference type="InterPro" id="IPR036771">
    <property type="entry name" value="ATPsynth_dsu/esu_N"/>
</dbReference>
<sequence length="128" mass="13569">MAEITVEVVAVERRLWSGEANFVFARTTEGEVGVLPGHEPLLAQLEHAGVVRIDTIDARSITMAVHGGFISITPDQVTILAEYAEFADEIDVARARAALDKADTSAPEGAAARARAETRLRAAEAASA</sequence>
<dbReference type="HAMAP" id="MF_00530">
    <property type="entry name" value="ATP_synth_epsil_bac"/>
    <property type="match status" value="1"/>
</dbReference>
<evidence type="ECO:0000256" key="5">
    <source>
        <dbReference type="ARBA" id="ARBA00023136"/>
    </source>
</evidence>
<comment type="similarity">
    <text evidence="2 8 9">Belongs to the ATPase epsilon chain family.</text>
</comment>
<evidence type="ECO:0000256" key="1">
    <source>
        <dbReference type="ARBA" id="ARBA00004202"/>
    </source>
</evidence>
<protein>
    <recommendedName>
        <fullName evidence="8">ATP synthase epsilon chain</fullName>
    </recommendedName>
    <alternativeName>
        <fullName evidence="8">ATP synthase F1 sector epsilon subunit</fullName>
    </alternativeName>
    <alternativeName>
        <fullName evidence="8">F-ATPase epsilon subunit</fullName>
    </alternativeName>
</protein>
<keyword evidence="4 8" id="KW-0406">Ion transport</keyword>
<evidence type="ECO:0000256" key="8">
    <source>
        <dbReference type="HAMAP-Rule" id="MF_00530"/>
    </source>
</evidence>